<organism evidence="5 6">
    <name type="scientific">Cohaesibacter marisflavi</name>
    <dbReference type="NCBI Taxonomy" id="655353"/>
    <lineage>
        <taxon>Bacteria</taxon>
        <taxon>Pseudomonadati</taxon>
        <taxon>Pseudomonadota</taxon>
        <taxon>Alphaproteobacteria</taxon>
        <taxon>Hyphomicrobiales</taxon>
        <taxon>Cohaesibacteraceae</taxon>
    </lineage>
</organism>
<dbReference type="InterPro" id="IPR011711">
    <property type="entry name" value="GntR_C"/>
</dbReference>
<dbReference type="Pfam" id="PF00392">
    <property type="entry name" value="GntR"/>
    <property type="match status" value="1"/>
</dbReference>
<reference evidence="5 6" key="1">
    <citation type="submission" date="2016-10" db="EMBL/GenBank/DDBJ databases">
        <authorList>
            <person name="de Groot N.N."/>
        </authorList>
    </citation>
    <scope>NUCLEOTIDE SEQUENCE [LARGE SCALE GENOMIC DNA]</scope>
    <source>
        <strain evidence="5 6">CGMCC 1.9157</strain>
    </source>
</reference>
<dbReference type="InterPro" id="IPR036388">
    <property type="entry name" value="WH-like_DNA-bd_sf"/>
</dbReference>
<dbReference type="InterPro" id="IPR008920">
    <property type="entry name" value="TF_FadR/GntR_C"/>
</dbReference>
<accession>A0A1I5CMF6</accession>
<keyword evidence="6" id="KW-1185">Reference proteome</keyword>
<evidence type="ECO:0000256" key="3">
    <source>
        <dbReference type="ARBA" id="ARBA00023163"/>
    </source>
</evidence>
<protein>
    <submittedName>
        <fullName evidence="5">DNA-binding transcriptional regulator, GntR family</fullName>
    </submittedName>
</protein>
<dbReference type="AlphaFoldDB" id="A0A1I5CMF6"/>
<dbReference type="SUPFAM" id="SSF48008">
    <property type="entry name" value="GntR ligand-binding domain-like"/>
    <property type="match status" value="1"/>
</dbReference>
<dbReference type="GO" id="GO:0003677">
    <property type="term" value="F:DNA binding"/>
    <property type="evidence" value="ECO:0007669"/>
    <property type="project" value="UniProtKB-KW"/>
</dbReference>
<keyword evidence="3" id="KW-0804">Transcription</keyword>
<dbReference type="PANTHER" id="PTHR43537">
    <property type="entry name" value="TRANSCRIPTIONAL REGULATOR, GNTR FAMILY"/>
    <property type="match status" value="1"/>
</dbReference>
<dbReference type="Gene3D" id="1.20.120.530">
    <property type="entry name" value="GntR ligand-binding domain-like"/>
    <property type="match status" value="1"/>
</dbReference>
<dbReference type="SMART" id="SM00345">
    <property type="entry name" value="HTH_GNTR"/>
    <property type="match status" value="1"/>
</dbReference>
<proteinExistence type="predicted"/>
<feature type="domain" description="HTH gntR-type" evidence="4">
    <location>
        <begin position="34"/>
        <end position="101"/>
    </location>
</feature>
<dbReference type="InterPro" id="IPR000524">
    <property type="entry name" value="Tscrpt_reg_HTH_GntR"/>
</dbReference>
<dbReference type="PANTHER" id="PTHR43537:SF50">
    <property type="entry name" value="TRANSCRIPTIONAL REGULATORY PROTEIN"/>
    <property type="match status" value="1"/>
</dbReference>
<dbReference type="Pfam" id="PF07729">
    <property type="entry name" value="FCD"/>
    <property type="match status" value="1"/>
</dbReference>
<dbReference type="STRING" id="655353.SAMN04488056_102282"/>
<keyword evidence="1" id="KW-0805">Transcription regulation</keyword>
<keyword evidence="2 5" id="KW-0238">DNA-binding</keyword>
<dbReference type="Proteomes" id="UP000199236">
    <property type="component" value="Unassembled WGS sequence"/>
</dbReference>
<dbReference type="Gene3D" id="1.10.10.10">
    <property type="entry name" value="Winged helix-like DNA-binding domain superfamily/Winged helix DNA-binding domain"/>
    <property type="match status" value="1"/>
</dbReference>
<name>A0A1I5CMF6_9HYPH</name>
<dbReference type="GO" id="GO:0003700">
    <property type="term" value="F:DNA-binding transcription factor activity"/>
    <property type="evidence" value="ECO:0007669"/>
    <property type="project" value="InterPro"/>
</dbReference>
<evidence type="ECO:0000256" key="2">
    <source>
        <dbReference type="ARBA" id="ARBA00023125"/>
    </source>
</evidence>
<dbReference type="SMART" id="SM00895">
    <property type="entry name" value="FCD"/>
    <property type="match status" value="1"/>
</dbReference>
<dbReference type="CDD" id="cd07377">
    <property type="entry name" value="WHTH_GntR"/>
    <property type="match status" value="1"/>
</dbReference>
<dbReference type="InterPro" id="IPR036390">
    <property type="entry name" value="WH_DNA-bd_sf"/>
</dbReference>
<sequence>MCGILDTNDRIGILNLEKLLKLSGTQLEEIERPPSLSDIATEKLRAAISEGEFALGEALSEQKLADRLNISKTPIRHALAQMKVEGLVDVIPQKGTFVFTLSGTDLERFSEYRYILETAALRLAFERNRDGLVAELASIWEKMEEAKRIDKRSHYLDLDVQFHRAMFELCDNQYLSDSYRLIEAKVSAIRTYLGRDRIQTTKSFEEHGEMIEVLREGKIEAAISILDFHIGRYHRTFSRDVSDITQSKAV</sequence>
<evidence type="ECO:0000313" key="5">
    <source>
        <dbReference type="EMBL" id="SFN88179.1"/>
    </source>
</evidence>
<dbReference type="EMBL" id="FOVR01000002">
    <property type="protein sequence ID" value="SFN88179.1"/>
    <property type="molecule type" value="Genomic_DNA"/>
</dbReference>
<dbReference type="PROSITE" id="PS50949">
    <property type="entry name" value="HTH_GNTR"/>
    <property type="match status" value="1"/>
</dbReference>
<gene>
    <name evidence="5" type="ORF">SAMN04488056_102282</name>
</gene>
<evidence type="ECO:0000259" key="4">
    <source>
        <dbReference type="PROSITE" id="PS50949"/>
    </source>
</evidence>
<dbReference type="SUPFAM" id="SSF46785">
    <property type="entry name" value="Winged helix' DNA-binding domain"/>
    <property type="match status" value="1"/>
</dbReference>
<evidence type="ECO:0000313" key="6">
    <source>
        <dbReference type="Proteomes" id="UP000199236"/>
    </source>
</evidence>
<evidence type="ECO:0000256" key="1">
    <source>
        <dbReference type="ARBA" id="ARBA00023015"/>
    </source>
</evidence>